<keyword evidence="5" id="KW-1185">Reference proteome</keyword>
<dbReference type="Gene3D" id="2.30.42.10">
    <property type="match status" value="1"/>
</dbReference>
<evidence type="ECO:0000313" key="4">
    <source>
        <dbReference type="EMBL" id="AQS37424.1"/>
    </source>
</evidence>
<dbReference type="GO" id="GO:0007165">
    <property type="term" value="P:signal transduction"/>
    <property type="evidence" value="ECO:0007669"/>
    <property type="project" value="TreeGrafter"/>
</dbReference>
<accession>A0A1S6HPJ0</accession>
<dbReference type="RefSeq" id="WP_077752593.1">
    <property type="nucleotide sequence ID" value="NZ_CP014782.1"/>
</dbReference>
<dbReference type="SUPFAM" id="SSF50156">
    <property type="entry name" value="PDZ domain-like"/>
    <property type="match status" value="1"/>
</dbReference>
<proteinExistence type="predicted"/>
<dbReference type="OrthoDB" id="7168509at2"/>
<dbReference type="InterPro" id="IPR005151">
    <property type="entry name" value="Tail-specific_protease"/>
</dbReference>
<name>A0A1S6HPJ0_9GAMM</name>
<dbReference type="InterPro" id="IPR036034">
    <property type="entry name" value="PDZ_sf"/>
</dbReference>
<dbReference type="Gene3D" id="3.90.226.10">
    <property type="entry name" value="2-enoyl-CoA Hydratase, Chain A, domain 1"/>
    <property type="match status" value="1"/>
</dbReference>
<dbReference type="PANTHER" id="PTHR32060:SF30">
    <property type="entry name" value="CARBOXY-TERMINAL PROCESSING PROTEASE CTPA"/>
    <property type="match status" value="1"/>
</dbReference>
<organism evidence="4 5">
    <name type="scientific">Shewanella psychrophila</name>
    <dbReference type="NCBI Taxonomy" id="225848"/>
    <lineage>
        <taxon>Bacteria</taxon>
        <taxon>Pseudomonadati</taxon>
        <taxon>Pseudomonadota</taxon>
        <taxon>Gammaproteobacteria</taxon>
        <taxon>Alteromonadales</taxon>
        <taxon>Shewanellaceae</taxon>
        <taxon>Shewanella</taxon>
    </lineage>
</organism>
<feature type="domain" description="PDZ" evidence="2">
    <location>
        <begin position="153"/>
        <end position="211"/>
    </location>
</feature>
<feature type="domain" description="Tail specific protease" evidence="3">
    <location>
        <begin position="263"/>
        <end position="415"/>
    </location>
</feature>
<dbReference type="GO" id="GO:0006508">
    <property type="term" value="P:proteolysis"/>
    <property type="evidence" value="ECO:0007669"/>
    <property type="project" value="InterPro"/>
</dbReference>
<dbReference type="PROSITE" id="PS51257">
    <property type="entry name" value="PROKAR_LIPOPROTEIN"/>
    <property type="match status" value="1"/>
</dbReference>
<keyword evidence="1" id="KW-0732">Signal</keyword>
<evidence type="ECO:0000259" key="3">
    <source>
        <dbReference type="Pfam" id="PF03572"/>
    </source>
</evidence>
<dbReference type="InterPro" id="IPR001478">
    <property type="entry name" value="PDZ"/>
</dbReference>
<evidence type="ECO:0000313" key="5">
    <source>
        <dbReference type="Proteomes" id="UP000189545"/>
    </source>
</evidence>
<dbReference type="InterPro" id="IPR029045">
    <property type="entry name" value="ClpP/crotonase-like_dom_sf"/>
</dbReference>
<dbReference type="SUPFAM" id="SSF52096">
    <property type="entry name" value="ClpP/crotonase"/>
    <property type="match status" value="1"/>
</dbReference>
<dbReference type="STRING" id="225848.Sps_02266"/>
<dbReference type="Pfam" id="PF00595">
    <property type="entry name" value="PDZ"/>
    <property type="match status" value="1"/>
</dbReference>
<feature type="chain" id="PRO_5012051686" evidence="1">
    <location>
        <begin position="22"/>
        <end position="539"/>
    </location>
</feature>
<dbReference type="KEGG" id="spsw:Sps_02266"/>
<dbReference type="AlphaFoldDB" id="A0A1S6HPJ0"/>
<dbReference type="CDD" id="cd07561">
    <property type="entry name" value="Peptidase_S41_CPP_like"/>
    <property type="match status" value="1"/>
</dbReference>
<evidence type="ECO:0000256" key="1">
    <source>
        <dbReference type="SAM" id="SignalP"/>
    </source>
</evidence>
<dbReference type="EMBL" id="CP014782">
    <property type="protein sequence ID" value="AQS37424.1"/>
    <property type="molecule type" value="Genomic_DNA"/>
</dbReference>
<dbReference type="GO" id="GO:0008236">
    <property type="term" value="F:serine-type peptidase activity"/>
    <property type="evidence" value="ECO:0007669"/>
    <property type="project" value="InterPro"/>
</dbReference>
<dbReference type="PANTHER" id="PTHR32060">
    <property type="entry name" value="TAIL-SPECIFIC PROTEASE"/>
    <property type="match status" value="1"/>
</dbReference>
<dbReference type="Proteomes" id="UP000189545">
    <property type="component" value="Chromosome"/>
</dbReference>
<dbReference type="Pfam" id="PF03572">
    <property type="entry name" value="Peptidase_S41"/>
    <property type="match status" value="1"/>
</dbReference>
<protein>
    <submittedName>
        <fullName evidence="4">PDZ domain-containing protein</fullName>
    </submittedName>
</protein>
<feature type="signal peptide" evidence="1">
    <location>
        <begin position="1"/>
        <end position="21"/>
    </location>
</feature>
<gene>
    <name evidence="4" type="ORF">Sps_02266</name>
</gene>
<sequence length="539" mass="57199">MLLVPVKTFPLLLTLSLVTLGACSGGGSQDTSSGSTGSTGTIGGTGTSGGSAATWVAGNFTPYANLAQQCAANQSGSELTEKLWLRSWSDDTYLWYSEIPDNNPAPFTLAKYFAQLKTTELSATGNTKDKFHYSMATSKWEQLNQSGAAVGYGFSFNIQNQAANVDRKITVTYTEPNSPATSASISRGAVILEIDGVNVKDANDEASIKVLNAGLFPTNAGKQTRFTLLDLGVSQSREVALTAQTVVSTPVQNVKTLQTATGKVGYLQFNSHIATAELGLFDAVNTLSDEGINDLVLDLRYNGGGLLAMASQLGYMIAGQQATSNKVFETSTFNDKHPNTDPITGQALTPMPFFGESIGFNTGLLGAGQPLPSLNLSRLFVLTTENTCSASEALINSLKGIDIEVIQIGSTTCGKPYGFYPTPNCGTTYFTVQFRGENNKGFGDYSDGFVPSSSPTLDSEIAGCNLSDDLGHALGNTDERLLSAALYYRDNDMCPAVATGMAKVKAAIPFVDTGFVDTGFVIQDTRMQNVLFNNRILTR</sequence>
<dbReference type="GO" id="GO:0004175">
    <property type="term" value="F:endopeptidase activity"/>
    <property type="evidence" value="ECO:0007669"/>
    <property type="project" value="TreeGrafter"/>
</dbReference>
<dbReference type="GO" id="GO:0030288">
    <property type="term" value="C:outer membrane-bounded periplasmic space"/>
    <property type="evidence" value="ECO:0007669"/>
    <property type="project" value="TreeGrafter"/>
</dbReference>
<dbReference type="Gene3D" id="3.30.750.170">
    <property type="match status" value="1"/>
</dbReference>
<reference evidence="4 5" key="1">
    <citation type="submission" date="2016-03" db="EMBL/GenBank/DDBJ databases">
        <title>Complete genome sequence of Shewanella psychrophila WP2, a deep sea bacterium isolated from west Pacific sediment.</title>
        <authorList>
            <person name="Xu G."/>
            <person name="Jian H."/>
        </authorList>
    </citation>
    <scope>NUCLEOTIDE SEQUENCE [LARGE SCALE GENOMIC DNA]</scope>
    <source>
        <strain evidence="4 5">WP2</strain>
    </source>
</reference>
<evidence type="ECO:0000259" key="2">
    <source>
        <dbReference type="Pfam" id="PF00595"/>
    </source>
</evidence>